<dbReference type="Proteomes" id="UP000631535">
    <property type="component" value="Unassembled WGS sequence"/>
</dbReference>
<protein>
    <submittedName>
        <fullName evidence="1">Uncharacterized protein</fullName>
    </submittedName>
</protein>
<sequence>MRGSSQCVLCKEPSGNLILVDIIESGSGPGWGLYACPTPCAQEYAGRSYAPTWLAKELEKLELWPPES</sequence>
<keyword evidence="2" id="KW-1185">Reference proteome</keyword>
<proteinExistence type="predicted"/>
<reference evidence="2" key="1">
    <citation type="journal article" date="2019" name="Int. J. Syst. Evol. Microbiol.">
        <title>The Global Catalogue of Microorganisms (GCM) 10K type strain sequencing project: providing services to taxonomists for standard genome sequencing and annotation.</title>
        <authorList>
            <consortium name="The Broad Institute Genomics Platform"/>
            <consortium name="The Broad Institute Genome Sequencing Center for Infectious Disease"/>
            <person name="Wu L."/>
            <person name="Ma J."/>
        </authorList>
    </citation>
    <scope>NUCLEOTIDE SEQUENCE [LARGE SCALE GENOMIC DNA]</scope>
    <source>
        <strain evidence="2">CGMCC 4.7178</strain>
    </source>
</reference>
<evidence type="ECO:0000313" key="1">
    <source>
        <dbReference type="EMBL" id="GGO58404.1"/>
    </source>
</evidence>
<evidence type="ECO:0000313" key="2">
    <source>
        <dbReference type="Proteomes" id="UP000631535"/>
    </source>
</evidence>
<gene>
    <name evidence="1" type="ORF">GCM10012287_56490</name>
</gene>
<organism evidence="1 2">
    <name type="scientific">Streptomyces daqingensis</name>
    <dbReference type="NCBI Taxonomy" id="1472640"/>
    <lineage>
        <taxon>Bacteria</taxon>
        <taxon>Bacillati</taxon>
        <taxon>Actinomycetota</taxon>
        <taxon>Actinomycetes</taxon>
        <taxon>Kitasatosporales</taxon>
        <taxon>Streptomycetaceae</taxon>
        <taxon>Streptomyces</taxon>
    </lineage>
</organism>
<dbReference type="EMBL" id="BMMP01000030">
    <property type="protein sequence ID" value="GGO58404.1"/>
    <property type="molecule type" value="Genomic_DNA"/>
</dbReference>
<name>A0ABQ2MV08_9ACTN</name>
<accession>A0ABQ2MV08</accession>
<comment type="caution">
    <text evidence="1">The sequence shown here is derived from an EMBL/GenBank/DDBJ whole genome shotgun (WGS) entry which is preliminary data.</text>
</comment>